<dbReference type="EMBL" id="MLJW01000316">
    <property type="protein sequence ID" value="OIQ89767.1"/>
    <property type="molecule type" value="Genomic_DNA"/>
</dbReference>
<keyword evidence="10" id="KW-0169">Cobalamin biosynthesis</keyword>
<proteinExistence type="inferred from homology"/>
<evidence type="ECO:0000256" key="1">
    <source>
        <dbReference type="ARBA" id="ARBA00000312"/>
    </source>
</evidence>
<evidence type="ECO:0000256" key="8">
    <source>
        <dbReference type="ARBA" id="ARBA00012016"/>
    </source>
</evidence>
<comment type="pathway">
    <text evidence="6">Cofactor biosynthesis; adenosylcobalamin biosynthesis; adenosylcobalamin from cob(II)yrinate a,c-diamide: step 5/7.</text>
</comment>
<comment type="similarity">
    <text evidence="7">Belongs to the CobU/CobP family.</text>
</comment>
<comment type="catalytic activity">
    <reaction evidence="3">
        <text>adenosylcob(III)inamide + GTP = adenosylcob(III)inamide phosphate + GDP + H(+)</text>
        <dbReference type="Rhea" id="RHEA:15765"/>
        <dbReference type="ChEBI" id="CHEBI:2480"/>
        <dbReference type="ChEBI" id="CHEBI:15378"/>
        <dbReference type="ChEBI" id="CHEBI:37565"/>
        <dbReference type="ChEBI" id="CHEBI:58189"/>
        <dbReference type="ChEBI" id="CHEBI:58502"/>
        <dbReference type="EC" id="2.7.1.156"/>
    </reaction>
</comment>
<dbReference type="GO" id="GO:0005525">
    <property type="term" value="F:GTP binding"/>
    <property type="evidence" value="ECO:0007669"/>
    <property type="project" value="UniProtKB-KW"/>
</dbReference>
<dbReference type="CDD" id="cd00544">
    <property type="entry name" value="CobU"/>
    <property type="match status" value="1"/>
</dbReference>
<reference evidence="18" key="1">
    <citation type="submission" date="2016-10" db="EMBL/GenBank/DDBJ databases">
        <title>Sequence of Gallionella enrichment culture.</title>
        <authorList>
            <person name="Poehlein A."/>
            <person name="Muehling M."/>
            <person name="Daniel R."/>
        </authorList>
    </citation>
    <scope>NUCLEOTIDE SEQUENCE</scope>
</reference>
<protein>
    <recommendedName>
        <fullName evidence="16">Adenosylcobinamide kinase</fullName>
        <ecNumber evidence="8">2.7.1.156</ecNumber>
        <ecNumber evidence="9">2.7.7.62</ecNumber>
    </recommendedName>
    <alternativeName>
        <fullName evidence="17">Adenosylcobinamide-phosphate guanylyltransferase</fullName>
    </alternativeName>
</protein>
<comment type="catalytic activity">
    <reaction evidence="2">
        <text>adenosylcob(III)inamide phosphate + GTP + H(+) = adenosylcob(III)inamide-GDP + diphosphate</text>
        <dbReference type="Rhea" id="RHEA:22712"/>
        <dbReference type="ChEBI" id="CHEBI:15378"/>
        <dbReference type="ChEBI" id="CHEBI:33019"/>
        <dbReference type="ChEBI" id="CHEBI:37565"/>
        <dbReference type="ChEBI" id="CHEBI:58502"/>
        <dbReference type="ChEBI" id="CHEBI:60487"/>
        <dbReference type="EC" id="2.7.7.62"/>
    </reaction>
</comment>
<dbReference type="NCBIfam" id="NF004469">
    <property type="entry name" value="PRK05800.1"/>
    <property type="match status" value="1"/>
</dbReference>
<comment type="caution">
    <text evidence="18">The sequence shown here is derived from an EMBL/GenBank/DDBJ whole genome shotgun (WGS) entry which is preliminary data.</text>
</comment>
<evidence type="ECO:0000256" key="11">
    <source>
        <dbReference type="ARBA" id="ARBA00022679"/>
    </source>
</evidence>
<dbReference type="PANTHER" id="PTHR34848:SF1">
    <property type="entry name" value="BIFUNCTIONAL ADENOSYLCOBALAMIN BIOSYNTHESIS PROTEIN COBU"/>
    <property type="match status" value="1"/>
</dbReference>
<dbReference type="GO" id="GO:0005524">
    <property type="term" value="F:ATP binding"/>
    <property type="evidence" value="ECO:0007669"/>
    <property type="project" value="UniProtKB-KW"/>
</dbReference>
<sequence length="180" mass="19899">MTTNISLILGGARSGKSAYAEKLAKESNLAVTYVATAQVYDDEFKSRVQHHKDRRPSHWMLIEEPHKLSQTLAHLAAPNQCLIVDCLTLWLAQWICPDCHPPQDSSWKSEREDFLSLLPTLPGTIILVSNEVGMGIVPLGEINRQFQDEQGRLNQAVAANADQVTFVAAGLPLTLKSRAI</sequence>
<comment type="catalytic activity">
    <reaction evidence="1">
        <text>adenosylcob(III)inamide + ATP = adenosylcob(III)inamide phosphate + ADP + H(+)</text>
        <dbReference type="Rhea" id="RHEA:15769"/>
        <dbReference type="ChEBI" id="CHEBI:2480"/>
        <dbReference type="ChEBI" id="CHEBI:15378"/>
        <dbReference type="ChEBI" id="CHEBI:30616"/>
        <dbReference type="ChEBI" id="CHEBI:58502"/>
        <dbReference type="ChEBI" id="CHEBI:456216"/>
        <dbReference type="EC" id="2.7.1.156"/>
    </reaction>
</comment>
<keyword evidence="13" id="KW-0418">Kinase</keyword>
<evidence type="ECO:0000256" key="16">
    <source>
        <dbReference type="ARBA" id="ARBA00029570"/>
    </source>
</evidence>
<dbReference type="GO" id="GO:0009236">
    <property type="term" value="P:cobalamin biosynthetic process"/>
    <property type="evidence" value="ECO:0007669"/>
    <property type="project" value="UniProtKB-KW"/>
</dbReference>
<gene>
    <name evidence="18" type="primary">cobP_7</name>
    <name evidence="18" type="ORF">GALL_283320</name>
</gene>
<evidence type="ECO:0000256" key="15">
    <source>
        <dbReference type="ARBA" id="ARBA00023134"/>
    </source>
</evidence>
<dbReference type="InterPro" id="IPR027417">
    <property type="entry name" value="P-loop_NTPase"/>
</dbReference>
<keyword evidence="18" id="KW-0548">Nucleotidyltransferase</keyword>
<evidence type="ECO:0000256" key="2">
    <source>
        <dbReference type="ARBA" id="ARBA00000711"/>
    </source>
</evidence>
<dbReference type="GO" id="GO:0008820">
    <property type="term" value="F:cobinamide phosphate guanylyltransferase activity"/>
    <property type="evidence" value="ECO:0007669"/>
    <property type="project" value="UniProtKB-EC"/>
</dbReference>
<dbReference type="PANTHER" id="PTHR34848">
    <property type="match status" value="1"/>
</dbReference>
<keyword evidence="15" id="KW-0342">GTP-binding</keyword>
<keyword evidence="11 18" id="KW-0808">Transferase</keyword>
<evidence type="ECO:0000256" key="12">
    <source>
        <dbReference type="ARBA" id="ARBA00022741"/>
    </source>
</evidence>
<evidence type="ECO:0000256" key="7">
    <source>
        <dbReference type="ARBA" id="ARBA00007490"/>
    </source>
</evidence>
<dbReference type="AlphaFoldDB" id="A0A1J5RCM5"/>
<evidence type="ECO:0000256" key="5">
    <source>
        <dbReference type="ARBA" id="ARBA00004692"/>
    </source>
</evidence>
<keyword evidence="14" id="KW-0067">ATP-binding</keyword>
<comment type="function">
    <text evidence="4">Catalyzes ATP-dependent phosphorylation of adenosylcobinamide and addition of GMP to adenosylcobinamide phosphate.</text>
</comment>
<evidence type="ECO:0000256" key="6">
    <source>
        <dbReference type="ARBA" id="ARBA00005159"/>
    </source>
</evidence>
<evidence type="ECO:0000313" key="18">
    <source>
        <dbReference type="EMBL" id="OIQ89767.1"/>
    </source>
</evidence>
<dbReference type="GO" id="GO:0043752">
    <property type="term" value="F:adenosylcobinamide kinase activity"/>
    <property type="evidence" value="ECO:0007669"/>
    <property type="project" value="UniProtKB-EC"/>
</dbReference>
<evidence type="ECO:0000256" key="4">
    <source>
        <dbReference type="ARBA" id="ARBA00003889"/>
    </source>
</evidence>
<comment type="pathway">
    <text evidence="5">Cofactor biosynthesis; adenosylcobalamin biosynthesis; adenosylcobalamin from cob(II)yrinate a,c-diamide: step 6/7.</text>
</comment>
<evidence type="ECO:0000256" key="9">
    <source>
        <dbReference type="ARBA" id="ARBA00012523"/>
    </source>
</evidence>
<evidence type="ECO:0000256" key="17">
    <source>
        <dbReference type="ARBA" id="ARBA00030571"/>
    </source>
</evidence>
<keyword evidence="12" id="KW-0547">Nucleotide-binding</keyword>
<evidence type="ECO:0000256" key="10">
    <source>
        <dbReference type="ARBA" id="ARBA00022573"/>
    </source>
</evidence>
<dbReference type="PIRSF" id="PIRSF006135">
    <property type="entry name" value="CobU"/>
    <property type="match status" value="1"/>
</dbReference>
<evidence type="ECO:0000256" key="13">
    <source>
        <dbReference type="ARBA" id="ARBA00022777"/>
    </source>
</evidence>
<dbReference type="SUPFAM" id="SSF52540">
    <property type="entry name" value="P-loop containing nucleoside triphosphate hydrolases"/>
    <property type="match status" value="1"/>
</dbReference>
<dbReference type="Pfam" id="PF02283">
    <property type="entry name" value="CobU"/>
    <property type="match status" value="1"/>
</dbReference>
<accession>A0A1J5RCM5</accession>
<name>A0A1J5RCM5_9ZZZZ</name>
<dbReference type="Gene3D" id="3.40.50.300">
    <property type="entry name" value="P-loop containing nucleotide triphosphate hydrolases"/>
    <property type="match status" value="1"/>
</dbReference>
<organism evidence="18">
    <name type="scientific">mine drainage metagenome</name>
    <dbReference type="NCBI Taxonomy" id="410659"/>
    <lineage>
        <taxon>unclassified sequences</taxon>
        <taxon>metagenomes</taxon>
        <taxon>ecological metagenomes</taxon>
    </lineage>
</organism>
<dbReference type="InterPro" id="IPR003203">
    <property type="entry name" value="CobU/CobP"/>
</dbReference>
<dbReference type="EC" id="2.7.1.156" evidence="8"/>
<evidence type="ECO:0000256" key="14">
    <source>
        <dbReference type="ARBA" id="ARBA00022840"/>
    </source>
</evidence>
<evidence type="ECO:0000256" key="3">
    <source>
        <dbReference type="ARBA" id="ARBA00001522"/>
    </source>
</evidence>
<dbReference type="EC" id="2.7.7.62" evidence="9"/>